<gene>
    <name evidence="3" type="ORF">MYCIT1_LOCUS2638</name>
</gene>
<keyword evidence="4" id="KW-1185">Reference proteome</keyword>
<accession>A0AAD2JVU3</accession>
<reference evidence="3" key="1">
    <citation type="submission" date="2023-11" db="EMBL/GenBank/DDBJ databases">
        <authorList>
            <person name="De Vega J J."/>
            <person name="De Vega J J."/>
        </authorList>
    </citation>
    <scope>NUCLEOTIDE SEQUENCE</scope>
</reference>
<name>A0AAD2JVU3_9AGAR</name>
<organism evidence="3 4">
    <name type="scientific">Mycena citricolor</name>
    <dbReference type="NCBI Taxonomy" id="2018698"/>
    <lineage>
        <taxon>Eukaryota</taxon>
        <taxon>Fungi</taxon>
        <taxon>Dikarya</taxon>
        <taxon>Basidiomycota</taxon>
        <taxon>Agaricomycotina</taxon>
        <taxon>Agaricomycetes</taxon>
        <taxon>Agaricomycetidae</taxon>
        <taxon>Agaricales</taxon>
        <taxon>Marasmiineae</taxon>
        <taxon>Mycenaceae</taxon>
        <taxon>Mycena</taxon>
    </lineage>
</organism>
<keyword evidence="2" id="KW-0472">Membrane</keyword>
<keyword evidence="2" id="KW-0812">Transmembrane</keyword>
<evidence type="ECO:0000313" key="3">
    <source>
        <dbReference type="EMBL" id="CAK5263274.1"/>
    </source>
</evidence>
<evidence type="ECO:0000256" key="1">
    <source>
        <dbReference type="SAM" id="MobiDB-lite"/>
    </source>
</evidence>
<feature type="transmembrane region" description="Helical" evidence="2">
    <location>
        <begin position="380"/>
        <end position="399"/>
    </location>
</feature>
<feature type="region of interest" description="Disordered" evidence="1">
    <location>
        <begin position="22"/>
        <end position="41"/>
    </location>
</feature>
<dbReference type="Proteomes" id="UP001295794">
    <property type="component" value="Unassembled WGS sequence"/>
</dbReference>
<proteinExistence type="predicted"/>
<dbReference type="AlphaFoldDB" id="A0AAD2JVU3"/>
<feature type="transmembrane region" description="Helical" evidence="2">
    <location>
        <begin position="308"/>
        <end position="329"/>
    </location>
</feature>
<evidence type="ECO:0000313" key="4">
    <source>
        <dbReference type="Proteomes" id="UP001295794"/>
    </source>
</evidence>
<sequence>MPDALLLPPPIHAIPMFRHDSTASAESTLESPLLTPTDERDMSLDSLGDRFASLDLSDGVAISGAPNRTPRRLSLTRQFSKALDDANKSTSPNGMSFKPKSNVLEPILLGSPLRSREARNVQMPPSQSNAFDEPCEPLNEGKETLPTRIIEFQVQSSRRYNDENQQPDLQSVGESSCIAVATDGALKTPVVRVPPRNDVFFSVPGPTVVTPDGHPTDEIEFTPRAHSTLRLRRGFHEIDDDVTKVETEFNDLETKLPEDHPIDIIASAATASGDALEIENPEAINENDADVQEELIEESIFAQLSPLFPLQAAFFPLWCVCVGAAILLAPEHLTAIAFPSSVRSTADSSVIKSVQSLCTALFPYAAPSTRIRALAHWASVAHLHVWIFLTALAAIGFLYPPAGTLLAALSTAQFWQAWGDFKVDDDCAELGADMRQMLYQILLTPESGFRDGDVLKRQGGHYVRERAPKVETRAEILAAGGLNEEYESEDEM</sequence>
<protein>
    <submittedName>
        <fullName evidence="3">Uncharacterized protein</fullName>
    </submittedName>
</protein>
<keyword evidence="2" id="KW-1133">Transmembrane helix</keyword>
<comment type="caution">
    <text evidence="3">The sequence shown here is derived from an EMBL/GenBank/DDBJ whole genome shotgun (WGS) entry which is preliminary data.</text>
</comment>
<feature type="region of interest" description="Disordered" evidence="1">
    <location>
        <begin position="119"/>
        <end position="141"/>
    </location>
</feature>
<dbReference type="EMBL" id="CAVNYO010000037">
    <property type="protein sequence ID" value="CAK5263274.1"/>
    <property type="molecule type" value="Genomic_DNA"/>
</dbReference>
<evidence type="ECO:0000256" key="2">
    <source>
        <dbReference type="SAM" id="Phobius"/>
    </source>
</evidence>